<name>A0AAD7I3Z5_9AGAR</name>
<organism evidence="2 3">
    <name type="scientific">Mycena metata</name>
    <dbReference type="NCBI Taxonomy" id="1033252"/>
    <lineage>
        <taxon>Eukaryota</taxon>
        <taxon>Fungi</taxon>
        <taxon>Dikarya</taxon>
        <taxon>Basidiomycota</taxon>
        <taxon>Agaricomycotina</taxon>
        <taxon>Agaricomycetes</taxon>
        <taxon>Agaricomycetidae</taxon>
        <taxon>Agaricales</taxon>
        <taxon>Marasmiineae</taxon>
        <taxon>Mycenaceae</taxon>
        <taxon>Mycena</taxon>
    </lineage>
</organism>
<keyword evidence="3" id="KW-1185">Reference proteome</keyword>
<evidence type="ECO:0000256" key="1">
    <source>
        <dbReference type="SAM" id="SignalP"/>
    </source>
</evidence>
<sequence length="130" mass="13200">MKFLASLTLSAALMVTALAQTISIQAPVDGATVRAGSSITVEIVQHSSSSDLVQVGLAIGLGSLDSAPGIGGNILYNEPFNVGLGVHNITVTIPATTPTGLMGLNVAHFDLIGAIKIPNIEIVNVTLNVV</sequence>
<dbReference type="Proteomes" id="UP001215598">
    <property type="component" value="Unassembled WGS sequence"/>
</dbReference>
<reference evidence="2" key="1">
    <citation type="submission" date="2023-03" db="EMBL/GenBank/DDBJ databases">
        <title>Massive genome expansion in bonnet fungi (Mycena s.s.) driven by repeated elements and novel gene families across ecological guilds.</title>
        <authorList>
            <consortium name="Lawrence Berkeley National Laboratory"/>
            <person name="Harder C.B."/>
            <person name="Miyauchi S."/>
            <person name="Viragh M."/>
            <person name="Kuo A."/>
            <person name="Thoen E."/>
            <person name="Andreopoulos B."/>
            <person name="Lu D."/>
            <person name="Skrede I."/>
            <person name="Drula E."/>
            <person name="Henrissat B."/>
            <person name="Morin E."/>
            <person name="Kohler A."/>
            <person name="Barry K."/>
            <person name="LaButti K."/>
            <person name="Morin E."/>
            <person name="Salamov A."/>
            <person name="Lipzen A."/>
            <person name="Mereny Z."/>
            <person name="Hegedus B."/>
            <person name="Baldrian P."/>
            <person name="Stursova M."/>
            <person name="Weitz H."/>
            <person name="Taylor A."/>
            <person name="Grigoriev I.V."/>
            <person name="Nagy L.G."/>
            <person name="Martin F."/>
            <person name="Kauserud H."/>
        </authorList>
    </citation>
    <scope>NUCLEOTIDE SEQUENCE</scope>
    <source>
        <strain evidence="2">CBHHK182m</strain>
    </source>
</reference>
<comment type="caution">
    <text evidence="2">The sequence shown here is derived from an EMBL/GenBank/DDBJ whole genome shotgun (WGS) entry which is preliminary data.</text>
</comment>
<accession>A0AAD7I3Z5</accession>
<feature type="chain" id="PRO_5042082293" evidence="1">
    <location>
        <begin position="20"/>
        <end position="130"/>
    </location>
</feature>
<dbReference type="EMBL" id="JARKIB010000132">
    <property type="protein sequence ID" value="KAJ7734470.1"/>
    <property type="molecule type" value="Genomic_DNA"/>
</dbReference>
<evidence type="ECO:0000313" key="3">
    <source>
        <dbReference type="Proteomes" id="UP001215598"/>
    </source>
</evidence>
<protein>
    <submittedName>
        <fullName evidence="2">Uncharacterized protein</fullName>
    </submittedName>
</protein>
<gene>
    <name evidence="2" type="ORF">B0H16DRAFT_1577907</name>
</gene>
<dbReference type="AlphaFoldDB" id="A0AAD7I3Z5"/>
<feature type="signal peptide" evidence="1">
    <location>
        <begin position="1"/>
        <end position="19"/>
    </location>
</feature>
<dbReference type="Pfam" id="PF19271">
    <property type="entry name" value="Nis1"/>
    <property type="match status" value="1"/>
</dbReference>
<proteinExistence type="predicted"/>
<evidence type="ECO:0000313" key="2">
    <source>
        <dbReference type="EMBL" id="KAJ7734470.1"/>
    </source>
</evidence>
<keyword evidence="1" id="KW-0732">Signal</keyword>
<dbReference type="InterPro" id="IPR045469">
    <property type="entry name" value="Nis1"/>
</dbReference>